<evidence type="ECO:0000256" key="3">
    <source>
        <dbReference type="SAM" id="SignalP"/>
    </source>
</evidence>
<dbReference type="InParanoid" id="D3BDD7"/>
<feature type="signal peptide" evidence="3">
    <location>
        <begin position="1"/>
        <end position="24"/>
    </location>
</feature>
<feature type="chain" id="PRO_5003041581" description="AIG1-type G domain-containing protein" evidence="3">
    <location>
        <begin position="25"/>
        <end position="355"/>
    </location>
</feature>
<dbReference type="InterPro" id="IPR027417">
    <property type="entry name" value="P-loop_NTPase"/>
</dbReference>
<evidence type="ECO:0000313" key="5">
    <source>
        <dbReference type="EMBL" id="EFA80581.1"/>
    </source>
</evidence>
<organism evidence="5 6">
    <name type="scientific">Heterostelium pallidum (strain ATCC 26659 / Pp 5 / PN500)</name>
    <name type="common">Cellular slime mold</name>
    <name type="synonym">Polysphondylium pallidum</name>
    <dbReference type="NCBI Taxonomy" id="670386"/>
    <lineage>
        <taxon>Eukaryota</taxon>
        <taxon>Amoebozoa</taxon>
        <taxon>Evosea</taxon>
        <taxon>Eumycetozoa</taxon>
        <taxon>Dictyostelia</taxon>
        <taxon>Acytosteliales</taxon>
        <taxon>Acytosteliaceae</taxon>
        <taxon>Heterostelium</taxon>
    </lineage>
</organism>
<dbReference type="PANTHER" id="PTHR10903">
    <property type="entry name" value="GTPASE, IMAP FAMILY MEMBER-RELATED"/>
    <property type="match status" value="1"/>
</dbReference>
<accession>D3BDD7</accession>
<evidence type="ECO:0000259" key="4">
    <source>
        <dbReference type="PROSITE" id="PS51720"/>
    </source>
</evidence>
<name>D3BDD7_HETP5</name>
<keyword evidence="1" id="KW-0547">Nucleotide-binding</keyword>
<dbReference type="Gene3D" id="3.40.50.300">
    <property type="entry name" value="P-loop containing nucleotide triphosphate hydrolases"/>
    <property type="match status" value="1"/>
</dbReference>
<keyword evidence="6" id="KW-1185">Reference proteome</keyword>
<keyword evidence="3" id="KW-0732">Signal</keyword>
<dbReference type="SUPFAM" id="SSF52540">
    <property type="entry name" value="P-loop containing nucleoside triphosphate hydrolases"/>
    <property type="match status" value="1"/>
</dbReference>
<reference evidence="5 6" key="1">
    <citation type="journal article" date="2011" name="Genome Res.">
        <title>Phylogeny-wide analysis of social amoeba genomes highlights ancient origins for complex intercellular communication.</title>
        <authorList>
            <person name="Heidel A.J."/>
            <person name="Lawal H.M."/>
            <person name="Felder M."/>
            <person name="Schilde C."/>
            <person name="Helps N.R."/>
            <person name="Tunggal B."/>
            <person name="Rivero F."/>
            <person name="John U."/>
            <person name="Schleicher M."/>
            <person name="Eichinger L."/>
            <person name="Platzer M."/>
            <person name="Noegel A.A."/>
            <person name="Schaap P."/>
            <person name="Gloeckner G."/>
        </authorList>
    </citation>
    <scope>NUCLEOTIDE SEQUENCE [LARGE SCALE GENOMIC DNA]</scope>
    <source>
        <strain evidence="6">ATCC 26659 / Pp 5 / PN500</strain>
    </source>
</reference>
<feature type="domain" description="AIG1-type G" evidence="4">
    <location>
        <begin position="24"/>
        <end position="227"/>
    </location>
</feature>
<dbReference type="Proteomes" id="UP000001396">
    <property type="component" value="Unassembled WGS sequence"/>
</dbReference>
<gene>
    <name evidence="5" type="ORF">PPL_06520</name>
</gene>
<proteinExistence type="predicted"/>
<dbReference type="GO" id="GO:0005525">
    <property type="term" value="F:GTP binding"/>
    <property type="evidence" value="ECO:0007669"/>
    <property type="project" value="UniProtKB-KW"/>
</dbReference>
<dbReference type="InterPro" id="IPR006703">
    <property type="entry name" value="G_AIG1"/>
</dbReference>
<dbReference type="InterPro" id="IPR045058">
    <property type="entry name" value="GIMA/IAN/Toc"/>
</dbReference>
<dbReference type="PROSITE" id="PS51720">
    <property type="entry name" value="G_AIG1"/>
    <property type="match status" value="1"/>
</dbReference>
<dbReference type="GeneID" id="31362002"/>
<keyword evidence="2" id="KW-0342">GTP-binding</keyword>
<dbReference type="EMBL" id="ADBJ01000029">
    <property type="protein sequence ID" value="EFA80581.1"/>
    <property type="molecule type" value="Genomic_DNA"/>
</dbReference>
<dbReference type="PANTHER" id="PTHR10903:SF184">
    <property type="entry name" value="GTP-BINDING PROTEIN A"/>
    <property type="match status" value="1"/>
</dbReference>
<protein>
    <recommendedName>
        <fullName evidence="4">AIG1-type G domain-containing protein</fullName>
    </recommendedName>
</protein>
<dbReference type="Pfam" id="PF04548">
    <property type="entry name" value="AIG1"/>
    <property type="match status" value="1"/>
</dbReference>
<comment type="caution">
    <text evidence="5">The sequence shown here is derived from an EMBL/GenBank/DDBJ whole genome shotgun (WGS) entry which is preliminary data.</text>
</comment>
<dbReference type="RefSeq" id="XP_020432701.1">
    <property type="nucleotide sequence ID" value="XM_020577374.1"/>
</dbReference>
<dbReference type="AlphaFoldDB" id="D3BDD7"/>
<evidence type="ECO:0000256" key="2">
    <source>
        <dbReference type="ARBA" id="ARBA00023134"/>
    </source>
</evidence>
<sequence length="355" mass="40314">MKILIHHLIFISFILSVISASTQSDKNILVLVGETGSTKSSTGNFLISDDRFKVGFFIKSQTKTTQLECPSSPSIPCILDTPGLIDTDGFTDNEILELIKSKLLVEAPNKRVKIAFVLNGQSIRLRISTLLSSIMSIFGPKVMDSMIFLVNSCDSLEKNGISKENFTDYIVSNIGHLYQNQKTLVDRIVYYDSHNSLEKYLQSILQSLESVSPISIDGLNELEIEAQSCLLKEIDNPSNWKVWTENHPLIVSKTVDKTVTIKVPYTQECNCRKICRKKIFGKCIRRKKICDSCVYHRDETKTAQDIVYETHNNYIEKKERLNTDEYLLQRCKSDISNRIESIVLEAVSIRNNINS</sequence>
<evidence type="ECO:0000313" key="6">
    <source>
        <dbReference type="Proteomes" id="UP000001396"/>
    </source>
</evidence>
<evidence type="ECO:0000256" key="1">
    <source>
        <dbReference type="ARBA" id="ARBA00022741"/>
    </source>
</evidence>